<sequence>MAPPKKCNGQNTNTDTEATPLPTCRSRRNQAQPNPAPLVPAAEVAATTDHVATADTHQVAQPQIPPNQILQPPVPPPQALPTLGVQAMFCIHGYNHYQPVPNTQGVFPMPSKMQTVQPPQTP</sequence>
<accession>A0AA39QPJ5</accession>
<evidence type="ECO:0000256" key="1">
    <source>
        <dbReference type="SAM" id="MobiDB-lite"/>
    </source>
</evidence>
<evidence type="ECO:0000313" key="2">
    <source>
        <dbReference type="EMBL" id="KAK0506778.1"/>
    </source>
</evidence>
<feature type="compositionally biased region" description="Polar residues" evidence="1">
    <location>
        <begin position="8"/>
        <end position="17"/>
    </location>
</feature>
<gene>
    <name evidence="2" type="ORF">EDD18DRAFT_1343207</name>
</gene>
<dbReference type="AlphaFoldDB" id="A0AA39QPJ5"/>
<comment type="caution">
    <text evidence="2">The sequence shown here is derived from an EMBL/GenBank/DDBJ whole genome shotgun (WGS) entry which is preliminary data.</text>
</comment>
<organism evidence="2 3">
    <name type="scientific">Armillaria luteobubalina</name>
    <dbReference type="NCBI Taxonomy" id="153913"/>
    <lineage>
        <taxon>Eukaryota</taxon>
        <taxon>Fungi</taxon>
        <taxon>Dikarya</taxon>
        <taxon>Basidiomycota</taxon>
        <taxon>Agaricomycotina</taxon>
        <taxon>Agaricomycetes</taxon>
        <taxon>Agaricomycetidae</taxon>
        <taxon>Agaricales</taxon>
        <taxon>Marasmiineae</taxon>
        <taxon>Physalacriaceae</taxon>
        <taxon>Armillaria</taxon>
    </lineage>
</organism>
<evidence type="ECO:0000313" key="3">
    <source>
        <dbReference type="Proteomes" id="UP001175228"/>
    </source>
</evidence>
<feature type="region of interest" description="Disordered" evidence="1">
    <location>
        <begin position="55"/>
        <end position="77"/>
    </location>
</feature>
<dbReference type="EMBL" id="JAUEPU010000001">
    <property type="protein sequence ID" value="KAK0506778.1"/>
    <property type="molecule type" value="Genomic_DNA"/>
</dbReference>
<protein>
    <submittedName>
        <fullName evidence="2">Uncharacterized protein</fullName>
    </submittedName>
</protein>
<name>A0AA39QPJ5_9AGAR</name>
<proteinExistence type="predicted"/>
<keyword evidence="3" id="KW-1185">Reference proteome</keyword>
<feature type="compositionally biased region" description="Low complexity" evidence="1">
    <location>
        <begin position="55"/>
        <end position="71"/>
    </location>
</feature>
<dbReference type="Proteomes" id="UP001175228">
    <property type="component" value="Unassembled WGS sequence"/>
</dbReference>
<reference evidence="2" key="1">
    <citation type="submission" date="2023-06" db="EMBL/GenBank/DDBJ databases">
        <authorList>
            <consortium name="Lawrence Berkeley National Laboratory"/>
            <person name="Ahrendt S."/>
            <person name="Sahu N."/>
            <person name="Indic B."/>
            <person name="Wong-Bajracharya J."/>
            <person name="Merenyi Z."/>
            <person name="Ke H.-M."/>
            <person name="Monk M."/>
            <person name="Kocsube S."/>
            <person name="Drula E."/>
            <person name="Lipzen A."/>
            <person name="Balint B."/>
            <person name="Henrissat B."/>
            <person name="Andreopoulos B."/>
            <person name="Martin F.M."/>
            <person name="Harder C.B."/>
            <person name="Rigling D."/>
            <person name="Ford K.L."/>
            <person name="Foster G.D."/>
            <person name="Pangilinan J."/>
            <person name="Papanicolaou A."/>
            <person name="Barry K."/>
            <person name="LaButti K."/>
            <person name="Viragh M."/>
            <person name="Koriabine M."/>
            <person name="Yan M."/>
            <person name="Riley R."/>
            <person name="Champramary S."/>
            <person name="Plett K.L."/>
            <person name="Tsai I.J."/>
            <person name="Slot J."/>
            <person name="Sipos G."/>
            <person name="Plett J."/>
            <person name="Nagy L.G."/>
            <person name="Grigoriev I.V."/>
        </authorList>
    </citation>
    <scope>NUCLEOTIDE SEQUENCE</scope>
    <source>
        <strain evidence="2">HWK02</strain>
    </source>
</reference>
<feature type="region of interest" description="Disordered" evidence="1">
    <location>
        <begin position="1"/>
        <end position="36"/>
    </location>
</feature>